<sequence length="193" mass="20995">MELYLIRHTAVAAAGLCYGHSDVPLADTFAAEATRLRARLPVALPPDAPAWRVLSSPAARCRRLAETLWPATAVEEDVRLRELHFGTWENRPWAELPAAELNPWMADFVAQAPPGGETFAHLHERTGALLTALLATPAAGPVALVTHAGAVRSLLCHALGLPLAQAFQLVIDFASVSGLRHQHGRWEVRFVNR</sequence>
<accession>A0ABP7PNP3</accession>
<evidence type="ECO:0000313" key="1">
    <source>
        <dbReference type="EMBL" id="GAA3968473.1"/>
    </source>
</evidence>
<dbReference type="PANTHER" id="PTHR48100">
    <property type="entry name" value="BROAD-SPECIFICITY PHOSPHATASE YOR283W-RELATED"/>
    <property type="match status" value="1"/>
</dbReference>
<dbReference type="EMBL" id="BAABDI010000006">
    <property type="protein sequence ID" value="GAA3968473.1"/>
    <property type="molecule type" value="Genomic_DNA"/>
</dbReference>
<dbReference type="InterPro" id="IPR050275">
    <property type="entry name" value="PGM_Phosphatase"/>
</dbReference>
<protein>
    <submittedName>
        <fullName evidence="1">Alpha-ribazole phosphatase</fullName>
    </submittedName>
</protein>
<dbReference type="InterPro" id="IPR029033">
    <property type="entry name" value="His_PPase_superfam"/>
</dbReference>
<dbReference type="InterPro" id="IPR013078">
    <property type="entry name" value="His_Pase_superF_clade-1"/>
</dbReference>
<proteinExistence type="predicted"/>
<reference evidence="2" key="1">
    <citation type="journal article" date="2019" name="Int. J. Syst. Evol. Microbiol.">
        <title>The Global Catalogue of Microorganisms (GCM) 10K type strain sequencing project: providing services to taxonomists for standard genome sequencing and annotation.</title>
        <authorList>
            <consortium name="The Broad Institute Genomics Platform"/>
            <consortium name="The Broad Institute Genome Sequencing Center for Infectious Disease"/>
            <person name="Wu L."/>
            <person name="Ma J."/>
        </authorList>
    </citation>
    <scope>NUCLEOTIDE SEQUENCE [LARGE SCALE GENOMIC DNA]</scope>
    <source>
        <strain evidence="2">JCM 17217</strain>
    </source>
</reference>
<dbReference type="Pfam" id="PF00300">
    <property type="entry name" value="His_Phos_1"/>
    <property type="match status" value="1"/>
</dbReference>
<dbReference type="SMART" id="SM00855">
    <property type="entry name" value="PGAM"/>
    <property type="match status" value="1"/>
</dbReference>
<name>A0ABP7PNP3_9BACT</name>
<dbReference type="Gene3D" id="3.40.50.1240">
    <property type="entry name" value="Phosphoglycerate mutase-like"/>
    <property type="match status" value="1"/>
</dbReference>
<dbReference type="RefSeq" id="WP_345122321.1">
    <property type="nucleotide sequence ID" value="NZ_BAABDI010000006.1"/>
</dbReference>
<keyword evidence="2" id="KW-1185">Reference proteome</keyword>
<dbReference type="PANTHER" id="PTHR48100:SF1">
    <property type="entry name" value="HISTIDINE PHOSPHATASE FAMILY PROTEIN-RELATED"/>
    <property type="match status" value="1"/>
</dbReference>
<gene>
    <name evidence="1" type="primary">cobC_1</name>
    <name evidence="1" type="ORF">GCM10022407_13200</name>
</gene>
<dbReference type="CDD" id="cd07067">
    <property type="entry name" value="HP_PGM_like"/>
    <property type="match status" value="1"/>
</dbReference>
<dbReference type="Proteomes" id="UP001501556">
    <property type="component" value="Unassembled WGS sequence"/>
</dbReference>
<dbReference type="SUPFAM" id="SSF53254">
    <property type="entry name" value="Phosphoglycerate mutase-like"/>
    <property type="match status" value="1"/>
</dbReference>
<comment type="caution">
    <text evidence="1">The sequence shown here is derived from an EMBL/GenBank/DDBJ whole genome shotgun (WGS) entry which is preliminary data.</text>
</comment>
<evidence type="ECO:0000313" key="2">
    <source>
        <dbReference type="Proteomes" id="UP001501556"/>
    </source>
</evidence>
<organism evidence="1 2">
    <name type="scientific">Hymenobacter antarcticus</name>
    <dbReference type="NCBI Taxonomy" id="486270"/>
    <lineage>
        <taxon>Bacteria</taxon>
        <taxon>Pseudomonadati</taxon>
        <taxon>Bacteroidota</taxon>
        <taxon>Cytophagia</taxon>
        <taxon>Cytophagales</taxon>
        <taxon>Hymenobacteraceae</taxon>
        <taxon>Hymenobacter</taxon>
    </lineage>
</organism>